<dbReference type="SUPFAM" id="SSF111384">
    <property type="entry name" value="OmpH-like"/>
    <property type="match status" value="1"/>
</dbReference>
<dbReference type="Pfam" id="PF03938">
    <property type="entry name" value="OmpH"/>
    <property type="match status" value="1"/>
</dbReference>
<dbReference type="GO" id="GO:0005829">
    <property type="term" value="C:cytosol"/>
    <property type="evidence" value="ECO:0007669"/>
    <property type="project" value="TreeGrafter"/>
</dbReference>
<evidence type="ECO:0000256" key="1">
    <source>
        <dbReference type="ARBA" id="ARBA00009091"/>
    </source>
</evidence>
<sequence>MKYLIYLIILTFLGLNIYLFIDSFYTKEIAFVDTIRVVKEYEGTRIVQKELDSKFSDEKAILSELNKRILDLQNKESSLNNEDTELLKKLKKAFQVQRQAYQEKIAERQDILMSGTINQINSYVKKYAIQNNIKLVLGSNYTGNIIYGNESIEITDEVIKYLNHNYSKSNAE</sequence>
<dbReference type="RefSeq" id="WP_013452404.1">
    <property type="nucleotide sequence ID" value="NC_014759.1"/>
</dbReference>
<dbReference type="OrthoDB" id="1493259at2"/>
<dbReference type="eggNOG" id="COG2825">
    <property type="taxonomic scope" value="Bacteria"/>
</dbReference>
<dbReference type="InterPro" id="IPR005632">
    <property type="entry name" value="Chaperone_Skp"/>
</dbReference>
<dbReference type="Proteomes" id="UP000008720">
    <property type="component" value="Chromosome"/>
</dbReference>
<accession>E4TLB5</accession>
<evidence type="ECO:0000313" key="5">
    <source>
        <dbReference type="Proteomes" id="UP000008720"/>
    </source>
</evidence>
<evidence type="ECO:0000313" key="4">
    <source>
        <dbReference type="EMBL" id="ADR20253.1"/>
    </source>
</evidence>
<dbReference type="HOGENOM" id="CLU_1553443_0_0_10"/>
<dbReference type="GO" id="GO:0051082">
    <property type="term" value="F:unfolded protein binding"/>
    <property type="evidence" value="ECO:0007669"/>
    <property type="project" value="InterPro"/>
</dbReference>
<reference evidence="4 5" key="1">
    <citation type="journal article" date="2011" name="Stand. Genomic Sci.">
        <title>Complete genome sequence of Marivirga tractuosa type strain (H-43).</title>
        <authorList>
            <person name="Pagani I."/>
            <person name="Chertkov O."/>
            <person name="Lapidus A."/>
            <person name="Lucas S."/>
            <person name="Del Rio T.G."/>
            <person name="Tice H."/>
            <person name="Copeland A."/>
            <person name="Cheng J.F."/>
            <person name="Nolan M."/>
            <person name="Saunders E."/>
            <person name="Pitluck S."/>
            <person name="Held B."/>
            <person name="Goodwin L."/>
            <person name="Liolios K."/>
            <person name="Ovchinikova G."/>
            <person name="Ivanova N."/>
            <person name="Mavromatis K."/>
            <person name="Pati A."/>
            <person name="Chen A."/>
            <person name="Palaniappan K."/>
            <person name="Land M."/>
            <person name="Hauser L."/>
            <person name="Jeffries C.D."/>
            <person name="Detter J.C."/>
            <person name="Han C."/>
            <person name="Tapia R."/>
            <person name="Ngatchou-Djao O.D."/>
            <person name="Rohde M."/>
            <person name="Goker M."/>
            <person name="Spring S."/>
            <person name="Sikorski J."/>
            <person name="Woyke T."/>
            <person name="Bristow J."/>
            <person name="Eisen J.A."/>
            <person name="Markowitz V."/>
            <person name="Hugenholtz P."/>
            <person name="Klenk H.P."/>
            <person name="Kyrpides N.C."/>
        </authorList>
    </citation>
    <scope>NUCLEOTIDE SEQUENCE [LARGE SCALE GENOMIC DNA]</scope>
    <source>
        <strain evidence="5">ATCC 23168 / DSM 4126 / NBRC 15989 / NCIMB 1408 / VKM B-1430 / H-43</strain>
    </source>
</reference>
<keyword evidence="3" id="KW-0812">Transmembrane</keyword>
<evidence type="ECO:0000256" key="3">
    <source>
        <dbReference type="SAM" id="Phobius"/>
    </source>
</evidence>
<keyword evidence="5" id="KW-1185">Reference proteome</keyword>
<dbReference type="AlphaFoldDB" id="E4TLB5"/>
<dbReference type="PANTHER" id="PTHR35089">
    <property type="entry name" value="CHAPERONE PROTEIN SKP"/>
    <property type="match status" value="1"/>
</dbReference>
<feature type="transmembrane region" description="Helical" evidence="3">
    <location>
        <begin position="6"/>
        <end position="25"/>
    </location>
</feature>
<dbReference type="PANTHER" id="PTHR35089:SF1">
    <property type="entry name" value="CHAPERONE PROTEIN SKP"/>
    <property type="match status" value="1"/>
</dbReference>
<protein>
    <submittedName>
        <fullName evidence="4">Outer membrane chaperone Skp (OmpH)</fullName>
    </submittedName>
</protein>
<keyword evidence="3" id="KW-1133">Transmembrane helix</keyword>
<name>E4TLB5_MARTH</name>
<keyword evidence="2" id="KW-0732">Signal</keyword>
<dbReference type="EMBL" id="CP002349">
    <property type="protein sequence ID" value="ADR20253.1"/>
    <property type="molecule type" value="Genomic_DNA"/>
</dbReference>
<dbReference type="SMART" id="SM00935">
    <property type="entry name" value="OmpH"/>
    <property type="match status" value="1"/>
</dbReference>
<dbReference type="GO" id="GO:0050821">
    <property type="term" value="P:protein stabilization"/>
    <property type="evidence" value="ECO:0007669"/>
    <property type="project" value="TreeGrafter"/>
</dbReference>
<gene>
    <name evidence="4" type="ordered locus">Ftrac_0242</name>
</gene>
<comment type="similarity">
    <text evidence="1">Belongs to the Skp family.</text>
</comment>
<dbReference type="InterPro" id="IPR024930">
    <property type="entry name" value="Skp_dom_sf"/>
</dbReference>
<dbReference type="KEGG" id="mtt:Ftrac_0242"/>
<dbReference type="Gene3D" id="3.30.910.20">
    <property type="entry name" value="Skp domain"/>
    <property type="match status" value="1"/>
</dbReference>
<dbReference type="STRING" id="643867.Ftrac_0242"/>
<organism evidence="4 5">
    <name type="scientific">Marivirga tractuosa (strain ATCC 23168 / DSM 4126 / NBRC 15989 / NCIMB 1408 / VKM B-1430 / H-43)</name>
    <name type="common">Microscilla tractuosa</name>
    <name type="synonym">Flexibacter tractuosus</name>
    <dbReference type="NCBI Taxonomy" id="643867"/>
    <lineage>
        <taxon>Bacteria</taxon>
        <taxon>Pseudomonadati</taxon>
        <taxon>Bacteroidota</taxon>
        <taxon>Cytophagia</taxon>
        <taxon>Cytophagales</taxon>
        <taxon>Marivirgaceae</taxon>
        <taxon>Marivirga</taxon>
    </lineage>
</organism>
<proteinExistence type="inferred from homology"/>
<evidence type="ECO:0000256" key="2">
    <source>
        <dbReference type="ARBA" id="ARBA00022729"/>
    </source>
</evidence>
<keyword evidence="3" id="KW-0472">Membrane</keyword>